<dbReference type="GO" id="GO:0046872">
    <property type="term" value="F:metal ion binding"/>
    <property type="evidence" value="ECO:0007669"/>
    <property type="project" value="UniProtKB-KW"/>
</dbReference>
<evidence type="ECO:0000256" key="1">
    <source>
        <dbReference type="ARBA" id="ARBA00000013"/>
    </source>
</evidence>
<dbReference type="GO" id="GO:0000166">
    <property type="term" value="F:nucleotide binding"/>
    <property type="evidence" value="ECO:0007669"/>
    <property type="project" value="UniProtKB-KW"/>
</dbReference>
<comment type="catalytic activity">
    <reaction evidence="1 10">
        <text>(6R)-NADHX = (6S)-NADHX</text>
        <dbReference type="Rhea" id="RHEA:32215"/>
        <dbReference type="ChEBI" id="CHEBI:64074"/>
        <dbReference type="ChEBI" id="CHEBI:64075"/>
        <dbReference type="EC" id="5.1.99.6"/>
    </reaction>
</comment>
<keyword evidence="6" id="KW-0521">NADP</keyword>
<dbReference type="PANTHER" id="PTHR13232:SF10">
    <property type="entry name" value="NAD(P)H-HYDRATE EPIMERASE"/>
    <property type="match status" value="1"/>
</dbReference>
<protein>
    <recommendedName>
        <fullName evidence="3 10">NAD(P)H-hydrate epimerase</fullName>
        <ecNumber evidence="3 10">5.1.99.6</ecNumber>
    </recommendedName>
    <alternativeName>
        <fullName evidence="10">NAD(P)HX epimerase</fullName>
    </alternativeName>
</protein>
<evidence type="ECO:0000256" key="8">
    <source>
        <dbReference type="ARBA" id="ARBA00023027"/>
    </source>
</evidence>
<evidence type="ECO:0000256" key="9">
    <source>
        <dbReference type="ARBA" id="ARBA00023235"/>
    </source>
</evidence>
<gene>
    <name evidence="12" type="ORF">EGYM00163_LOCUS7707</name>
</gene>
<feature type="binding site" evidence="10">
    <location>
        <position position="162"/>
    </location>
    <ligand>
        <name>K(+)</name>
        <dbReference type="ChEBI" id="CHEBI:29103"/>
    </ligand>
</feature>
<feature type="binding site" evidence="10">
    <location>
        <position position="126"/>
    </location>
    <ligand>
        <name>K(+)</name>
        <dbReference type="ChEBI" id="CHEBI:29103"/>
    </ligand>
</feature>
<evidence type="ECO:0000256" key="3">
    <source>
        <dbReference type="ARBA" id="ARBA00012228"/>
    </source>
</evidence>
<evidence type="ECO:0000256" key="2">
    <source>
        <dbReference type="ARBA" id="ARBA00000909"/>
    </source>
</evidence>
<keyword evidence="7 10" id="KW-0630">Potassium</keyword>
<keyword evidence="8 10" id="KW-0520">NAD</keyword>
<comment type="function">
    <text evidence="10">Catalyzes the epimerization of the S- and R-forms of NAD(P)HX, a damaged form of NAD(P)H that is a result of enzymatic or heat-dependent hydration. This is a prerequisite for the S-specific NAD(P)H-hydrate dehydratase to allow the repair of both epimers of NAD(P)HX.</text>
</comment>
<dbReference type="GO" id="GO:0052856">
    <property type="term" value="F:NAD(P)HX epimerase activity"/>
    <property type="evidence" value="ECO:0007669"/>
    <property type="project" value="UniProtKB-UniRule"/>
</dbReference>
<dbReference type="Pfam" id="PF03853">
    <property type="entry name" value="YjeF_N"/>
    <property type="match status" value="1"/>
</dbReference>
<comment type="cofactor">
    <cofactor evidence="10">
        <name>K(+)</name>
        <dbReference type="ChEBI" id="CHEBI:29103"/>
    </cofactor>
    <text evidence="10">Binds 1 potassium ion per subunit.</text>
</comment>
<feature type="binding site" evidence="10">
    <location>
        <begin position="63"/>
        <end position="67"/>
    </location>
    <ligand>
        <name>(6S)-NADPHX</name>
        <dbReference type="ChEBI" id="CHEBI:64076"/>
    </ligand>
</feature>
<keyword evidence="9 10" id="KW-0413">Isomerase</keyword>
<comment type="catalytic activity">
    <reaction evidence="2 10">
        <text>(6R)-NADPHX = (6S)-NADPHX</text>
        <dbReference type="Rhea" id="RHEA:32227"/>
        <dbReference type="ChEBI" id="CHEBI:64076"/>
        <dbReference type="ChEBI" id="CHEBI:64077"/>
        <dbReference type="EC" id="5.1.99.6"/>
    </reaction>
</comment>
<feature type="binding site" evidence="10">
    <location>
        <position position="64"/>
    </location>
    <ligand>
        <name>K(+)</name>
        <dbReference type="ChEBI" id="CHEBI:29103"/>
    </ligand>
</feature>
<dbReference type="EMBL" id="HBJA01023980">
    <property type="protein sequence ID" value="CAE0796587.1"/>
    <property type="molecule type" value="Transcribed_RNA"/>
</dbReference>
<evidence type="ECO:0000256" key="10">
    <source>
        <dbReference type="HAMAP-Rule" id="MF_03159"/>
    </source>
</evidence>
<proteinExistence type="inferred from homology"/>
<dbReference type="NCBIfam" id="TIGR00197">
    <property type="entry name" value="yjeF_nterm"/>
    <property type="match status" value="1"/>
</dbReference>
<evidence type="ECO:0000256" key="5">
    <source>
        <dbReference type="ARBA" id="ARBA00022741"/>
    </source>
</evidence>
<dbReference type="AlphaFoldDB" id="A0A7S4CGZ0"/>
<evidence type="ECO:0000256" key="6">
    <source>
        <dbReference type="ARBA" id="ARBA00022857"/>
    </source>
</evidence>
<keyword evidence="5 10" id="KW-0547">Nucleotide-binding</keyword>
<feature type="domain" description="YjeF N-terminal" evidence="11">
    <location>
        <begin position="16"/>
        <end position="216"/>
    </location>
</feature>
<dbReference type="PROSITE" id="PS51385">
    <property type="entry name" value="YJEF_N"/>
    <property type="match status" value="1"/>
</dbReference>
<evidence type="ECO:0000256" key="4">
    <source>
        <dbReference type="ARBA" id="ARBA00022723"/>
    </source>
</evidence>
<sequence>MAGDVPHLTYVNAAQSQAIDDELMGERGFSIDCLMELAGLSVACAVQKQYTPCKLCIVCGPGNNGGDGLVAARHLCHFGFTVTIVYPKATTKELYLNLLNQCRDLAIPVLEQLPDLQTAGFELLMDAIFGFSFKGAPRAPFDSVLSALKATKIPIVSVDIPSGWAVDEGHPQDSLQPRMLVSLTCPKLCAKDYKGVHYVGGRFISPAFAQAHGLVLANYSGAEQCVRIDGGVA</sequence>
<evidence type="ECO:0000259" key="11">
    <source>
        <dbReference type="PROSITE" id="PS51385"/>
    </source>
</evidence>
<dbReference type="InterPro" id="IPR032976">
    <property type="entry name" value="YJEFN_prot_NAXE-like"/>
</dbReference>
<dbReference type="InterPro" id="IPR004443">
    <property type="entry name" value="YjeF_N_dom"/>
</dbReference>
<comment type="similarity">
    <text evidence="10">Belongs to the NnrE/AIBP family.</text>
</comment>
<dbReference type="Gene3D" id="3.40.50.10260">
    <property type="entry name" value="YjeF N-terminal domain"/>
    <property type="match status" value="1"/>
</dbReference>
<dbReference type="HAMAP" id="MF_01966">
    <property type="entry name" value="NADHX_epimerase"/>
    <property type="match status" value="1"/>
</dbReference>
<feature type="binding site" evidence="10">
    <location>
        <begin position="130"/>
        <end position="136"/>
    </location>
    <ligand>
        <name>(6S)-NADPHX</name>
        <dbReference type="ChEBI" id="CHEBI:64076"/>
    </ligand>
</feature>
<comment type="caution">
    <text evidence="10">Lacks conserved residue(s) required for the propagation of feature annotation.</text>
</comment>
<reference evidence="12" key="1">
    <citation type="submission" date="2021-01" db="EMBL/GenBank/DDBJ databases">
        <authorList>
            <person name="Corre E."/>
            <person name="Pelletier E."/>
            <person name="Niang G."/>
            <person name="Scheremetjew M."/>
            <person name="Finn R."/>
            <person name="Kale V."/>
            <person name="Holt S."/>
            <person name="Cochrane G."/>
            <person name="Meng A."/>
            <person name="Brown T."/>
            <person name="Cohen L."/>
        </authorList>
    </citation>
    <scope>NUCLEOTIDE SEQUENCE</scope>
    <source>
        <strain evidence="12">CCMP1594</strain>
    </source>
</reference>
<organism evidence="12">
    <name type="scientific">Eutreptiella gymnastica</name>
    <dbReference type="NCBI Taxonomy" id="73025"/>
    <lineage>
        <taxon>Eukaryota</taxon>
        <taxon>Discoba</taxon>
        <taxon>Euglenozoa</taxon>
        <taxon>Euglenida</taxon>
        <taxon>Spirocuta</taxon>
        <taxon>Euglenophyceae</taxon>
        <taxon>Eutreptiales</taxon>
        <taxon>Eutreptiaceae</taxon>
        <taxon>Eutreptiella</taxon>
    </lineage>
</organism>
<name>A0A7S4CGZ0_9EUGL</name>
<evidence type="ECO:0000313" key="12">
    <source>
        <dbReference type="EMBL" id="CAE0796587.1"/>
    </source>
</evidence>
<dbReference type="SUPFAM" id="SSF64153">
    <property type="entry name" value="YjeF N-terminal domain-like"/>
    <property type="match status" value="1"/>
</dbReference>
<evidence type="ECO:0000256" key="7">
    <source>
        <dbReference type="ARBA" id="ARBA00022958"/>
    </source>
</evidence>
<feature type="binding site" evidence="10">
    <location>
        <position position="159"/>
    </location>
    <ligand>
        <name>(6S)-NADPHX</name>
        <dbReference type="ChEBI" id="CHEBI:64076"/>
    </ligand>
</feature>
<dbReference type="EC" id="5.1.99.6" evidence="3 10"/>
<keyword evidence="4 10" id="KW-0479">Metal-binding</keyword>
<dbReference type="PANTHER" id="PTHR13232">
    <property type="entry name" value="NAD(P)H-HYDRATE EPIMERASE"/>
    <property type="match status" value="1"/>
</dbReference>
<dbReference type="GO" id="GO:0005739">
    <property type="term" value="C:mitochondrion"/>
    <property type="evidence" value="ECO:0007669"/>
    <property type="project" value="TreeGrafter"/>
</dbReference>
<dbReference type="InterPro" id="IPR036652">
    <property type="entry name" value="YjeF_N_dom_sf"/>
</dbReference>
<accession>A0A7S4CGZ0</accession>